<reference evidence="2 3" key="1">
    <citation type="journal article" date="2020" name="ISME J.">
        <title>Uncovering the hidden diversity of litter-decomposition mechanisms in mushroom-forming fungi.</title>
        <authorList>
            <person name="Floudas D."/>
            <person name="Bentzer J."/>
            <person name="Ahren D."/>
            <person name="Johansson T."/>
            <person name="Persson P."/>
            <person name="Tunlid A."/>
        </authorList>
    </citation>
    <scope>NUCLEOTIDE SEQUENCE [LARGE SCALE GENOMIC DNA]</scope>
    <source>
        <strain evidence="2 3">CBS 291.85</strain>
    </source>
</reference>
<evidence type="ECO:0000313" key="2">
    <source>
        <dbReference type="EMBL" id="KAF5358927.1"/>
    </source>
</evidence>
<name>A0A8H5LIY6_9AGAR</name>
<dbReference type="EMBL" id="JAACJM010000047">
    <property type="protein sequence ID" value="KAF5358927.1"/>
    <property type="molecule type" value="Genomic_DNA"/>
</dbReference>
<keyword evidence="3" id="KW-1185">Reference proteome</keyword>
<feature type="domain" description="F-box" evidence="1">
    <location>
        <begin position="2"/>
        <end position="50"/>
    </location>
</feature>
<organism evidence="2 3">
    <name type="scientific">Tetrapyrgos nigripes</name>
    <dbReference type="NCBI Taxonomy" id="182062"/>
    <lineage>
        <taxon>Eukaryota</taxon>
        <taxon>Fungi</taxon>
        <taxon>Dikarya</taxon>
        <taxon>Basidiomycota</taxon>
        <taxon>Agaricomycotina</taxon>
        <taxon>Agaricomycetes</taxon>
        <taxon>Agaricomycetidae</taxon>
        <taxon>Agaricales</taxon>
        <taxon>Marasmiineae</taxon>
        <taxon>Marasmiaceae</taxon>
        <taxon>Tetrapyrgos</taxon>
    </lineage>
</organism>
<evidence type="ECO:0000259" key="1">
    <source>
        <dbReference type="PROSITE" id="PS50181"/>
    </source>
</evidence>
<dbReference type="InterPro" id="IPR036047">
    <property type="entry name" value="F-box-like_dom_sf"/>
</dbReference>
<protein>
    <recommendedName>
        <fullName evidence="1">F-box domain-containing protein</fullName>
    </recommendedName>
</protein>
<dbReference type="Gene3D" id="1.20.1280.50">
    <property type="match status" value="1"/>
</dbReference>
<sequence>MATFLESLPAELITDILGELDMESLIRISYLSRRLRDIVSDPSLNPWRRPILRELHSGTYSDTLKHLSVRQTVPRQNWIEILSLASPNFILHEATLPNLRASEWDECFSRRFLPGWRNWVSSDTGKASFTKALSRIWHRSRTTCTSDEAWTRYITLNRNGSANELEGWFWLLVYGCLNNNTVFEASSRTFSPTAIFNEYKLQNDLTHLETRIRLVVQLQDVRILALGTLNSPRSTLTVNPNAHSFLHPPGITNLDGYIEPPRNPRAVTDHGVYPLSPDSPHYPRVSLPSLDYEHMIHPLPAKSHANYPWYTPGGEDKRWLGSGEVEEEGLKWVGGLLIVAQLITPKTRERVEDRVPLQDLDLVLGPGRSQYASFVWDDLWAIAPWMEERITQKIDGPGLGI</sequence>
<dbReference type="SUPFAM" id="SSF81383">
    <property type="entry name" value="F-box domain"/>
    <property type="match status" value="1"/>
</dbReference>
<accession>A0A8H5LIY6</accession>
<dbReference type="OrthoDB" id="2532648at2759"/>
<dbReference type="InterPro" id="IPR001810">
    <property type="entry name" value="F-box_dom"/>
</dbReference>
<gene>
    <name evidence="2" type="ORF">D9758_004842</name>
</gene>
<dbReference type="Proteomes" id="UP000559256">
    <property type="component" value="Unassembled WGS sequence"/>
</dbReference>
<evidence type="ECO:0000313" key="3">
    <source>
        <dbReference type="Proteomes" id="UP000559256"/>
    </source>
</evidence>
<comment type="caution">
    <text evidence="2">The sequence shown here is derived from an EMBL/GenBank/DDBJ whole genome shotgun (WGS) entry which is preliminary data.</text>
</comment>
<dbReference type="AlphaFoldDB" id="A0A8H5LIY6"/>
<proteinExistence type="predicted"/>
<dbReference type="Pfam" id="PF12937">
    <property type="entry name" value="F-box-like"/>
    <property type="match status" value="1"/>
</dbReference>
<dbReference type="PROSITE" id="PS50181">
    <property type="entry name" value="FBOX"/>
    <property type="match status" value="1"/>
</dbReference>